<gene>
    <name evidence="2" type="ORF">BHK98_10895</name>
</gene>
<organism evidence="2 3">
    <name type="scientific">Hornefia porci</name>
    <dbReference type="NCBI Taxonomy" id="2652292"/>
    <lineage>
        <taxon>Bacteria</taxon>
        <taxon>Bacillati</taxon>
        <taxon>Bacillota</taxon>
        <taxon>Clostridia</taxon>
        <taxon>Peptostreptococcales</taxon>
        <taxon>Anaerovoracaceae</taxon>
        <taxon>Hornefia</taxon>
    </lineage>
</organism>
<name>A0A1Q9JK28_9FIRM</name>
<dbReference type="EMBL" id="MJIE01000001">
    <property type="protein sequence ID" value="OLR56526.1"/>
    <property type="molecule type" value="Genomic_DNA"/>
</dbReference>
<dbReference type="Proteomes" id="UP000187404">
    <property type="component" value="Unassembled WGS sequence"/>
</dbReference>
<dbReference type="OrthoDB" id="1683105at2"/>
<evidence type="ECO:0000313" key="3">
    <source>
        <dbReference type="Proteomes" id="UP000187404"/>
    </source>
</evidence>
<dbReference type="RefSeq" id="WP_075714239.1">
    <property type="nucleotide sequence ID" value="NZ_MJIE01000001.1"/>
</dbReference>
<comment type="caution">
    <text evidence="2">The sequence shown here is derived from an EMBL/GenBank/DDBJ whole genome shotgun (WGS) entry which is preliminary data.</text>
</comment>
<feature type="coiled-coil region" evidence="1">
    <location>
        <begin position="27"/>
        <end position="54"/>
    </location>
</feature>
<proteinExistence type="predicted"/>
<accession>A0A1Q9JK28</accession>
<keyword evidence="3" id="KW-1185">Reference proteome</keyword>
<sequence length="91" mass="10600">MQQLPFKFRIVEYAVSLGRPLTSIDVCRGLKNEYQEKQCNARNIEDIMQTLQKTGILTGVDQYFDREGRIRTRYAVTDQGRAYYMGTPQES</sequence>
<reference evidence="2 3" key="1">
    <citation type="journal article" date="2016" name="Appl. Environ. Microbiol.">
        <title>Function and Phylogeny of Bacterial Butyryl Coenzyme A:Acetate Transferases and Their Diversity in the Proximal Colon of Swine.</title>
        <authorList>
            <person name="Trachsel J."/>
            <person name="Bayles D.O."/>
            <person name="Looft T."/>
            <person name="Levine U.Y."/>
            <person name="Allen H.K."/>
        </authorList>
    </citation>
    <scope>NUCLEOTIDE SEQUENCE [LARGE SCALE GENOMIC DNA]</scope>
    <source>
        <strain evidence="2 3">68-3-10</strain>
    </source>
</reference>
<evidence type="ECO:0000256" key="1">
    <source>
        <dbReference type="SAM" id="Coils"/>
    </source>
</evidence>
<evidence type="ECO:0000313" key="2">
    <source>
        <dbReference type="EMBL" id="OLR56526.1"/>
    </source>
</evidence>
<keyword evidence="1" id="KW-0175">Coiled coil</keyword>
<dbReference type="AlphaFoldDB" id="A0A1Q9JK28"/>
<protein>
    <submittedName>
        <fullName evidence="2">Uncharacterized protein</fullName>
    </submittedName>
</protein>